<dbReference type="RefSeq" id="WP_263253287.1">
    <property type="nucleotide sequence ID" value="NZ_BAABLT010000051.1"/>
</dbReference>
<organism evidence="2 3">
    <name type="scientific">Saccharopolyspora rosea</name>
    <dbReference type="NCBI Taxonomy" id="524884"/>
    <lineage>
        <taxon>Bacteria</taxon>
        <taxon>Bacillati</taxon>
        <taxon>Actinomycetota</taxon>
        <taxon>Actinomycetes</taxon>
        <taxon>Pseudonocardiales</taxon>
        <taxon>Pseudonocardiaceae</taxon>
        <taxon>Saccharopolyspora</taxon>
    </lineage>
</organism>
<protein>
    <submittedName>
        <fullName evidence="2">IS701 family transposase</fullName>
    </submittedName>
</protein>
<evidence type="ECO:0000259" key="1">
    <source>
        <dbReference type="Pfam" id="PF13546"/>
    </source>
</evidence>
<comment type="caution">
    <text evidence="2">The sequence shown here is derived from an EMBL/GenBank/DDBJ whole genome shotgun (WGS) entry which is preliminary data.</text>
</comment>
<feature type="domain" description="Transposase IS701-like DDE" evidence="1">
    <location>
        <begin position="17"/>
        <end position="198"/>
    </location>
</feature>
<dbReference type="InterPro" id="IPR038721">
    <property type="entry name" value="IS701-like_DDE_dom"/>
</dbReference>
<gene>
    <name evidence="2" type="ORF">ACFQ16_19315</name>
</gene>
<evidence type="ECO:0000313" key="2">
    <source>
        <dbReference type="EMBL" id="MFD0921898.1"/>
    </source>
</evidence>
<name>A0ABW3FW13_9PSEU</name>
<reference evidence="3" key="1">
    <citation type="journal article" date="2019" name="Int. J. Syst. Evol. Microbiol.">
        <title>The Global Catalogue of Microorganisms (GCM) 10K type strain sequencing project: providing services to taxonomists for standard genome sequencing and annotation.</title>
        <authorList>
            <consortium name="The Broad Institute Genomics Platform"/>
            <consortium name="The Broad Institute Genome Sequencing Center for Infectious Disease"/>
            <person name="Wu L."/>
            <person name="Ma J."/>
        </authorList>
    </citation>
    <scope>NUCLEOTIDE SEQUENCE [LARGE SCALE GENOMIC DNA]</scope>
    <source>
        <strain evidence="3">CCUG 56401</strain>
    </source>
</reference>
<dbReference type="PANTHER" id="PTHR33627">
    <property type="entry name" value="TRANSPOSASE"/>
    <property type="match status" value="1"/>
</dbReference>
<dbReference type="PANTHER" id="PTHR33627:SF1">
    <property type="entry name" value="TRANSPOSASE"/>
    <property type="match status" value="1"/>
</dbReference>
<evidence type="ECO:0000313" key="3">
    <source>
        <dbReference type="Proteomes" id="UP001597018"/>
    </source>
</evidence>
<accession>A0ABW3FW13</accession>
<sequence>MDETIEVPATLTRFVQEVFASLPRLDQRRWAEVYVRGLLRQDGRKSARNIADAVLGIPVAQSLQQFVNQSPWDWRPVRDRLAALVAERTSPVAWVVHGTVIPKSGRYSVGVARRYVAEAGRTISCQVGKALFLADDRGGVPVDWRIALPASWDDDAKLRERARIPPEERSRPEWSYVLDLIGEQERRGADPAPVVVDGRHLDGVRELAGRLRSFRPGFVLQVDAGIPVELQDGHVAKVGECAQEVIRNRRPAVVWRGGRDVELGSYFLSVPVRLPAAGPRSTSDTPLRLIIQRSPEDPLPVNYWLTSLPRDRGEQAARLGGLVRRTEHDLRRLRLDFGLHDFEGRSFHGWHHYMTLVSAAYAYHCAF</sequence>
<dbReference type="NCBIfam" id="NF033540">
    <property type="entry name" value="transpos_IS701"/>
    <property type="match status" value="1"/>
</dbReference>
<dbReference type="Pfam" id="PF13546">
    <property type="entry name" value="DDE_5"/>
    <property type="match status" value="1"/>
</dbReference>
<dbReference type="EMBL" id="JBHTIW010000016">
    <property type="protein sequence ID" value="MFD0921898.1"/>
    <property type="molecule type" value="Genomic_DNA"/>
</dbReference>
<dbReference type="Proteomes" id="UP001597018">
    <property type="component" value="Unassembled WGS sequence"/>
</dbReference>
<proteinExistence type="predicted"/>
<dbReference type="InterPro" id="IPR039365">
    <property type="entry name" value="IS701-like"/>
</dbReference>
<keyword evidence="3" id="KW-1185">Reference proteome</keyword>